<protein>
    <recommendedName>
        <fullName evidence="3">Recombinase family protein</fullName>
    </recommendedName>
</protein>
<evidence type="ECO:0000313" key="2">
    <source>
        <dbReference type="Proteomes" id="UP000442990"/>
    </source>
</evidence>
<sequence>MTRSSGSPAFASRLEDTRLEIVRRRFQSEIVAAARDTGRTVRVTPYVLAEPGDERRADLELIDAYVRSLGWQLAATSFADVGQAPVIGQRPGFTQACMYAAQGFAHGIVAISRAAITTDNDTYALVLEQLHHRSVFLSYLPGETGPEPT</sequence>
<comment type="caution">
    <text evidence="1">The sequence shown here is derived from an EMBL/GenBank/DDBJ whole genome shotgun (WGS) entry which is preliminary data.</text>
</comment>
<dbReference type="EMBL" id="WBKG01000003">
    <property type="protein sequence ID" value="KAB1989789.1"/>
    <property type="molecule type" value="Genomic_DNA"/>
</dbReference>
<accession>A0A7J5DM62</accession>
<name>A0A7J5DM62_9ACTN</name>
<gene>
    <name evidence="1" type="ORF">F8144_05435</name>
</gene>
<dbReference type="Proteomes" id="UP000442990">
    <property type="component" value="Unassembled WGS sequence"/>
</dbReference>
<evidence type="ECO:0000313" key="1">
    <source>
        <dbReference type="EMBL" id="KAB1989789.1"/>
    </source>
</evidence>
<reference evidence="1 2" key="1">
    <citation type="submission" date="2019-09" db="EMBL/GenBank/DDBJ databases">
        <title>Isolation and identification of active actinomycetes.</title>
        <authorList>
            <person name="Yu Z."/>
            <person name="Han C."/>
            <person name="Yu B."/>
        </authorList>
    </citation>
    <scope>NUCLEOTIDE SEQUENCE [LARGE SCALE GENOMIC DNA]</scope>
    <source>
        <strain evidence="1 2">NEAU-H2</strain>
    </source>
</reference>
<organism evidence="1 2">
    <name type="scientific">Streptomyces triticiradicis</name>
    <dbReference type="NCBI Taxonomy" id="2651189"/>
    <lineage>
        <taxon>Bacteria</taxon>
        <taxon>Bacillati</taxon>
        <taxon>Actinomycetota</taxon>
        <taxon>Actinomycetes</taxon>
        <taxon>Kitasatosporales</taxon>
        <taxon>Streptomycetaceae</taxon>
        <taxon>Streptomyces</taxon>
    </lineage>
</organism>
<dbReference type="AlphaFoldDB" id="A0A7J5DM62"/>
<keyword evidence="2" id="KW-1185">Reference proteome</keyword>
<evidence type="ECO:0008006" key="3">
    <source>
        <dbReference type="Google" id="ProtNLM"/>
    </source>
</evidence>
<dbReference type="RefSeq" id="WP_151468091.1">
    <property type="nucleotide sequence ID" value="NZ_WBKG01000003.1"/>
</dbReference>
<proteinExistence type="predicted"/>